<dbReference type="Pfam" id="PF04014">
    <property type="entry name" value="MazE_antitoxin"/>
    <property type="match status" value="1"/>
</dbReference>
<dbReference type="InterPro" id="IPR007159">
    <property type="entry name" value="SpoVT-AbrB_dom"/>
</dbReference>
<evidence type="ECO:0000313" key="2">
    <source>
        <dbReference type="EMBL" id="WWQ59551.1"/>
    </source>
</evidence>
<name>A0AAX4KXE2_9CREN</name>
<evidence type="ECO:0000313" key="3">
    <source>
        <dbReference type="Proteomes" id="UP001432202"/>
    </source>
</evidence>
<dbReference type="Proteomes" id="UP001432202">
    <property type="component" value="Chromosome"/>
</dbReference>
<sequence length="86" mass="10317">MEYEVRVDEKGRILIPKEVRDKLNLSSKVKLIVEDDKIIIKKVDKEKILEEFAGKFKINWNNIDLEKVYKEAVDERSKKWIRDILT</sequence>
<reference evidence="2 3" key="1">
    <citation type="submission" date="2024-02" db="EMBL/GenBank/DDBJ databases">
        <title>STSV induces naive adaptation in Sulfolobus.</title>
        <authorList>
            <person name="Xiang X."/>
            <person name="Song M."/>
        </authorList>
    </citation>
    <scope>NUCLEOTIDE SEQUENCE [LARGE SCALE GENOMIC DNA]</scope>
    <source>
        <strain evidence="2 3">RT2</strain>
    </source>
</reference>
<dbReference type="PANTHER" id="PTHR34860:SF6">
    <property type="entry name" value="REPRESSOR-LIKE PROTEIN SSO7C3"/>
    <property type="match status" value="1"/>
</dbReference>
<dbReference type="RefSeq" id="WP_338598806.1">
    <property type="nucleotide sequence ID" value="NZ_CP146016.1"/>
</dbReference>
<dbReference type="AlphaFoldDB" id="A0AAX4KXE2"/>
<dbReference type="GO" id="GO:0003677">
    <property type="term" value="F:DNA binding"/>
    <property type="evidence" value="ECO:0007669"/>
    <property type="project" value="UniProtKB-KW"/>
</dbReference>
<protein>
    <submittedName>
        <fullName evidence="2">AbrB/MazE/SpoVT family DNA-binding domain-containing protein</fullName>
    </submittedName>
</protein>
<evidence type="ECO:0000259" key="1">
    <source>
        <dbReference type="PROSITE" id="PS51740"/>
    </source>
</evidence>
<keyword evidence="3" id="KW-1185">Reference proteome</keyword>
<gene>
    <name evidence="2" type="ORF">V6M85_08610</name>
</gene>
<dbReference type="SUPFAM" id="SSF89447">
    <property type="entry name" value="AbrB/MazE/MraZ-like"/>
    <property type="match status" value="1"/>
</dbReference>
<dbReference type="Gene3D" id="2.10.260.10">
    <property type="match status" value="1"/>
</dbReference>
<feature type="domain" description="SpoVT-AbrB" evidence="1">
    <location>
        <begin position="2"/>
        <end position="45"/>
    </location>
</feature>
<dbReference type="SMART" id="SM00966">
    <property type="entry name" value="SpoVT_AbrB"/>
    <property type="match status" value="1"/>
</dbReference>
<dbReference type="InterPro" id="IPR037914">
    <property type="entry name" value="SpoVT-AbrB_sf"/>
</dbReference>
<proteinExistence type="predicted"/>
<keyword evidence="2" id="KW-0238">DNA-binding</keyword>
<dbReference type="NCBIfam" id="TIGR01439">
    <property type="entry name" value="lp_hng_hel_AbrB"/>
    <property type="match status" value="1"/>
</dbReference>
<accession>A0AAX4KXE2</accession>
<dbReference type="EMBL" id="CP146016">
    <property type="protein sequence ID" value="WWQ59551.1"/>
    <property type="molecule type" value="Genomic_DNA"/>
</dbReference>
<organism evidence="2 3">
    <name type="scientific">Sulfolobus tengchongensis</name>
    <dbReference type="NCBI Taxonomy" id="207809"/>
    <lineage>
        <taxon>Archaea</taxon>
        <taxon>Thermoproteota</taxon>
        <taxon>Thermoprotei</taxon>
        <taxon>Sulfolobales</taxon>
        <taxon>Sulfolobaceae</taxon>
        <taxon>Sulfolobus</taxon>
    </lineage>
</organism>
<dbReference type="InterPro" id="IPR052975">
    <property type="entry name" value="Repressor-like_regulatory"/>
</dbReference>
<dbReference type="PROSITE" id="PS51740">
    <property type="entry name" value="SPOVT_ABRB"/>
    <property type="match status" value="1"/>
</dbReference>
<dbReference type="GeneID" id="89336825"/>
<dbReference type="PANTHER" id="PTHR34860">
    <property type="entry name" value="REPRESSOR-LIKE PROTEIN SSO7C3"/>
    <property type="match status" value="1"/>
</dbReference>